<comment type="caution">
    <text evidence="2">The sequence shown here is derived from an EMBL/GenBank/DDBJ whole genome shotgun (WGS) entry which is preliminary data.</text>
</comment>
<sequence>MIAVVDYGMGNLRSVEKALQKVGEEALVTSDVGKILNSEGVVLPGVGALRDCMIQGVG</sequence>
<dbReference type="EMBL" id="BARU01006484">
    <property type="protein sequence ID" value="GAH47353.1"/>
    <property type="molecule type" value="Genomic_DNA"/>
</dbReference>
<dbReference type="PANTHER" id="PTHR42701">
    <property type="entry name" value="IMIDAZOLE GLYCEROL PHOSPHATE SYNTHASE SUBUNIT HISH"/>
    <property type="match status" value="1"/>
</dbReference>
<dbReference type="PROSITE" id="PS51273">
    <property type="entry name" value="GATASE_TYPE_1"/>
    <property type="match status" value="1"/>
</dbReference>
<evidence type="ECO:0000256" key="1">
    <source>
        <dbReference type="ARBA" id="ARBA00022962"/>
    </source>
</evidence>
<evidence type="ECO:0000313" key="2">
    <source>
        <dbReference type="EMBL" id="GAH47353.1"/>
    </source>
</evidence>
<reference evidence="2" key="1">
    <citation type="journal article" date="2014" name="Front. Microbiol.">
        <title>High frequency of phylogenetically diverse reductive dehalogenase-homologous genes in deep subseafloor sedimentary metagenomes.</title>
        <authorList>
            <person name="Kawai M."/>
            <person name="Futagami T."/>
            <person name="Toyoda A."/>
            <person name="Takaki Y."/>
            <person name="Nishi S."/>
            <person name="Hori S."/>
            <person name="Arai W."/>
            <person name="Tsubouchi T."/>
            <person name="Morono Y."/>
            <person name="Uchiyama I."/>
            <person name="Ito T."/>
            <person name="Fujiyama A."/>
            <person name="Inagaki F."/>
            <person name="Takami H."/>
        </authorList>
    </citation>
    <scope>NUCLEOTIDE SEQUENCE</scope>
    <source>
        <strain evidence="2">Expedition CK06-06</strain>
    </source>
</reference>
<accession>X1HPX7</accession>
<proteinExistence type="predicted"/>
<dbReference type="PANTHER" id="PTHR42701:SF1">
    <property type="entry name" value="IMIDAZOLE GLYCEROL PHOSPHATE SYNTHASE SUBUNIT HISH"/>
    <property type="match status" value="1"/>
</dbReference>
<keyword evidence="1" id="KW-0315">Glutamine amidotransferase</keyword>
<dbReference type="Gene3D" id="3.40.50.880">
    <property type="match status" value="1"/>
</dbReference>
<organism evidence="2">
    <name type="scientific">marine sediment metagenome</name>
    <dbReference type="NCBI Taxonomy" id="412755"/>
    <lineage>
        <taxon>unclassified sequences</taxon>
        <taxon>metagenomes</taxon>
        <taxon>ecological metagenomes</taxon>
    </lineage>
</organism>
<dbReference type="GO" id="GO:0000107">
    <property type="term" value="F:imidazoleglycerol-phosphate synthase activity"/>
    <property type="evidence" value="ECO:0007669"/>
    <property type="project" value="TreeGrafter"/>
</dbReference>
<protein>
    <submittedName>
        <fullName evidence="2">Uncharacterized protein</fullName>
    </submittedName>
</protein>
<dbReference type="GO" id="GO:0000105">
    <property type="term" value="P:L-histidine biosynthetic process"/>
    <property type="evidence" value="ECO:0007669"/>
    <property type="project" value="InterPro"/>
</dbReference>
<name>X1HPX7_9ZZZZ</name>
<dbReference type="SUPFAM" id="SSF52317">
    <property type="entry name" value="Class I glutamine amidotransferase-like"/>
    <property type="match status" value="1"/>
</dbReference>
<dbReference type="InterPro" id="IPR029062">
    <property type="entry name" value="Class_I_gatase-like"/>
</dbReference>
<dbReference type="AlphaFoldDB" id="X1HPX7"/>
<dbReference type="InterPro" id="IPR010139">
    <property type="entry name" value="Imidazole-glycPsynth_HisH"/>
</dbReference>
<gene>
    <name evidence="2" type="ORF">S03H2_12759</name>
</gene>